<feature type="transmembrane region" description="Helical" evidence="4">
    <location>
        <begin position="348"/>
        <end position="379"/>
    </location>
</feature>
<dbReference type="PANTHER" id="PTHR31778:SF2">
    <property type="entry name" value="BUD SITE SELECTION PROTEIN RAX2"/>
    <property type="match status" value="1"/>
</dbReference>
<evidence type="ECO:0000313" key="7">
    <source>
        <dbReference type="Proteomes" id="UP001150925"/>
    </source>
</evidence>
<dbReference type="Pfam" id="PF12768">
    <property type="entry name" value="Rax2"/>
    <property type="match status" value="1"/>
</dbReference>
<dbReference type="Proteomes" id="UP001150925">
    <property type="component" value="Unassembled WGS sequence"/>
</dbReference>
<dbReference type="OrthoDB" id="10255964at2759"/>
<sequence>MQQEYVGNIAALHGLDDVVGSGQLSQRYVNNILGTNSSVVVKQILPIPDSNRVVVGGLFTNAGSLQCINVCVWNYDDNQWQPLGSGLPGVVNSLQSINDGKIVLAAGNFTLGQSVCQVALYDLEKGAWTPLATGENSQLPGPAQSVALFPEEAQGSIASQLNIQRTGGFGNNSTMFFVSGTVGDSSSSYLYLWDGRAFHDVQSELNLKRSTINQIVLVPLQHAESDNTAFTNNTLTRRIYFPSELKQISAQKGSAPTVTLAKRGLDESNPSTRDSSDDKSKDDIPPYGLLLSGALNMDSFGEVSTALWSIPASSWWPLLQAIREDGTTGAIGSIFHILPNSIVQTRTFLSTALVVIISIAISLGLVFLIVLLGLLYVYWRNKRRTAAAINATAAATALPATGADDTQDFQKNLGKVEPWTANKGVNEGGFLAAGALAGLMGRDPRTRDADSGAVMSDQGAVESKDGGEPKSNAATMNSNPQSSVTPYHYYLGSVPSTGDRSPSSGGAMGGTMQTNESRDVSGQRPLSIGSILKCSMDVDDMPGLAPYKPQNGGQTSDNFQGTMGLAPAPVRSNQNLPDHQQASHMVSTFDDGELFNQGATARGPVEMGTLNALNPDRNPPSMFSENEAFVYYQGHGHTGQDPSAAAAAADALADSLTPNDHSHDSPIPRSTPVGSGDVGDRKQEAHSYHLDSPTLPIDQQILSQPGLEDYEGVPQVPAHTPSSRQAVRSSAETAKLVNMSAEQRSTIRNSLKDHPVYYAKFPFNAREHGELEFRAGERIFVIDNSDDIWWMGLVDRYEDGVIQGVFPASYVSEQPPESSEAWRYI</sequence>
<dbReference type="InterPro" id="IPR001452">
    <property type="entry name" value="SH3_domain"/>
</dbReference>
<dbReference type="SUPFAM" id="SSF50965">
    <property type="entry name" value="Galactose oxidase, central domain"/>
    <property type="match status" value="1"/>
</dbReference>
<evidence type="ECO:0000256" key="3">
    <source>
        <dbReference type="SAM" id="MobiDB-lite"/>
    </source>
</evidence>
<protein>
    <recommendedName>
        <fullName evidence="5">SH3 domain-containing protein</fullName>
    </recommendedName>
</protein>
<keyword evidence="4" id="KW-1133">Transmembrane helix</keyword>
<dbReference type="InterPro" id="IPR037293">
    <property type="entry name" value="Gal_Oxidase_central_sf"/>
</dbReference>
<feature type="compositionally biased region" description="Basic and acidic residues" evidence="3">
    <location>
        <begin position="274"/>
        <end position="283"/>
    </location>
</feature>
<dbReference type="CDD" id="cd00174">
    <property type="entry name" value="SH3"/>
    <property type="match status" value="1"/>
</dbReference>
<proteinExistence type="predicted"/>
<dbReference type="Pfam" id="PF14604">
    <property type="entry name" value="SH3_9"/>
    <property type="match status" value="1"/>
</dbReference>
<comment type="caution">
    <text evidence="6">The sequence shown here is derived from an EMBL/GenBank/DDBJ whole genome shotgun (WGS) entry which is preliminary data.</text>
</comment>
<dbReference type="PANTHER" id="PTHR31778">
    <property type="entry name" value="BUD SITE SELECTION PROTEIN RAX2"/>
    <property type="match status" value="1"/>
</dbReference>
<dbReference type="InterPro" id="IPR024982">
    <property type="entry name" value="Rax2-like_C"/>
</dbReference>
<dbReference type="EMBL" id="JANBPY010000854">
    <property type="protein sequence ID" value="KAJ1963208.1"/>
    <property type="molecule type" value="Genomic_DNA"/>
</dbReference>
<dbReference type="PROSITE" id="PS50002">
    <property type="entry name" value="SH3"/>
    <property type="match status" value="1"/>
</dbReference>
<feature type="region of interest" description="Disordered" evidence="3">
    <location>
        <begin position="655"/>
        <end position="697"/>
    </location>
</feature>
<name>A0A9W8AUG2_9FUNG</name>
<feature type="compositionally biased region" description="Polar residues" evidence="3">
    <location>
        <begin position="494"/>
        <end position="504"/>
    </location>
</feature>
<dbReference type="InterPro" id="IPR011043">
    <property type="entry name" value="Gal_Oxase/kelch_b-propeller"/>
</dbReference>
<evidence type="ECO:0000259" key="5">
    <source>
        <dbReference type="PROSITE" id="PS50002"/>
    </source>
</evidence>
<dbReference type="SMART" id="SM00326">
    <property type="entry name" value="SH3"/>
    <property type="match status" value="1"/>
</dbReference>
<keyword evidence="4" id="KW-0472">Membrane</keyword>
<dbReference type="InterPro" id="IPR036028">
    <property type="entry name" value="SH3-like_dom_sf"/>
</dbReference>
<keyword evidence="7" id="KW-1185">Reference proteome</keyword>
<feature type="compositionally biased region" description="Polar residues" evidence="3">
    <location>
        <begin position="472"/>
        <end position="485"/>
    </location>
</feature>
<evidence type="ECO:0000256" key="2">
    <source>
        <dbReference type="PROSITE-ProRule" id="PRU00192"/>
    </source>
</evidence>
<feature type="region of interest" description="Disordered" evidence="3">
    <location>
        <begin position="252"/>
        <end position="283"/>
    </location>
</feature>
<evidence type="ECO:0000313" key="6">
    <source>
        <dbReference type="EMBL" id="KAJ1963208.1"/>
    </source>
</evidence>
<dbReference type="AlphaFoldDB" id="A0A9W8AUG2"/>
<dbReference type="SUPFAM" id="SSF50044">
    <property type="entry name" value="SH3-domain"/>
    <property type="match status" value="1"/>
</dbReference>
<organism evidence="6 7">
    <name type="scientific">Dispira parvispora</name>
    <dbReference type="NCBI Taxonomy" id="1520584"/>
    <lineage>
        <taxon>Eukaryota</taxon>
        <taxon>Fungi</taxon>
        <taxon>Fungi incertae sedis</taxon>
        <taxon>Zoopagomycota</taxon>
        <taxon>Kickxellomycotina</taxon>
        <taxon>Dimargaritomycetes</taxon>
        <taxon>Dimargaritales</taxon>
        <taxon>Dimargaritaceae</taxon>
        <taxon>Dispira</taxon>
    </lineage>
</organism>
<evidence type="ECO:0000256" key="4">
    <source>
        <dbReference type="SAM" id="Phobius"/>
    </source>
</evidence>
<keyword evidence="1 2" id="KW-0728">SH3 domain</keyword>
<feature type="domain" description="SH3" evidence="5">
    <location>
        <begin position="752"/>
        <end position="816"/>
    </location>
</feature>
<feature type="region of interest" description="Disordered" evidence="3">
    <location>
        <begin position="446"/>
        <end position="523"/>
    </location>
</feature>
<dbReference type="Gene3D" id="2.30.30.40">
    <property type="entry name" value="SH3 Domains"/>
    <property type="match status" value="1"/>
</dbReference>
<accession>A0A9W8AUG2</accession>
<dbReference type="GO" id="GO:1902929">
    <property type="term" value="C:plasma membrane of growing cell tip"/>
    <property type="evidence" value="ECO:0007669"/>
    <property type="project" value="TreeGrafter"/>
</dbReference>
<feature type="compositionally biased region" description="Basic and acidic residues" evidence="3">
    <location>
        <begin position="678"/>
        <end position="689"/>
    </location>
</feature>
<evidence type="ECO:0000256" key="1">
    <source>
        <dbReference type="ARBA" id="ARBA00022443"/>
    </source>
</evidence>
<dbReference type="Gene3D" id="2.130.10.80">
    <property type="entry name" value="Galactose oxidase/kelch, beta-propeller"/>
    <property type="match status" value="1"/>
</dbReference>
<keyword evidence="4" id="KW-0812">Transmembrane</keyword>
<reference evidence="6" key="1">
    <citation type="submission" date="2022-07" db="EMBL/GenBank/DDBJ databases">
        <title>Phylogenomic reconstructions and comparative analyses of Kickxellomycotina fungi.</title>
        <authorList>
            <person name="Reynolds N.K."/>
            <person name="Stajich J.E."/>
            <person name="Barry K."/>
            <person name="Grigoriev I.V."/>
            <person name="Crous P."/>
            <person name="Smith M.E."/>
        </authorList>
    </citation>
    <scope>NUCLEOTIDE SEQUENCE</scope>
    <source>
        <strain evidence="6">RSA 1196</strain>
    </source>
</reference>
<gene>
    <name evidence="6" type="ORF">IWQ62_003290</name>
</gene>